<dbReference type="GO" id="GO:0005840">
    <property type="term" value="C:ribosome"/>
    <property type="evidence" value="ECO:0007669"/>
    <property type="project" value="UniProtKB-KW"/>
</dbReference>
<keyword evidence="1" id="KW-0687">Ribonucleoprotein</keyword>
<dbReference type="CDD" id="cd02440">
    <property type="entry name" value="AdoMet_MTases"/>
    <property type="match status" value="1"/>
</dbReference>
<dbReference type="PANTHER" id="PTHR11006">
    <property type="entry name" value="PROTEIN ARGININE N-METHYLTRANSFERASE"/>
    <property type="match status" value="1"/>
</dbReference>
<keyword evidence="1" id="KW-0689">Ribosomal protein</keyword>
<evidence type="ECO:0000313" key="2">
    <source>
        <dbReference type="Proteomes" id="UP001055580"/>
    </source>
</evidence>
<dbReference type="SUPFAM" id="SSF53335">
    <property type="entry name" value="S-adenosyl-L-methionine-dependent methyltransferases"/>
    <property type="match status" value="1"/>
</dbReference>
<dbReference type="Pfam" id="PF06325">
    <property type="entry name" value="PrmA"/>
    <property type="match status" value="1"/>
</dbReference>
<dbReference type="Proteomes" id="UP001055580">
    <property type="component" value="Chromosome"/>
</dbReference>
<keyword evidence="1" id="KW-0489">Methyltransferase</keyword>
<keyword evidence="1" id="KW-0808">Transferase</keyword>
<dbReference type="GO" id="GO:0032259">
    <property type="term" value="P:methylation"/>
    <property type="evidence" value="ECO:0007669"/>
    <property type="project" value="UniProtKB-KW"/>
</dbReference>
<protein>
    <submittedName>
        <fullName evidence="1">50S ribosomal protein L11 methyltransferase</fullName>
    </submittedName>
</protein>
<proteinExistence type="predicted"/>
<evidence type="ECO:0000313" key="1">
    <source>
        <dbReference type="EMBL" id="URW76155.1"/>
    </source>
</evidence>
<dbReference type="PROSITE" id="PS51678">
    <property type="entry name" value="SAM_MT_PRMT"/>
    <property type="match status" value="1"/>
</dbReference>
<dbReference type="Gene3D" id="3.40.50.150">
    <property type="entry name" value="Vaccinia Virus protein VP39"/>
    <property type="match status" value="1"/>
</dbReference>
<dbReference type="PANTHER" id="PTHR11006:SF4">
    <property type="entry name" value="PROTEIN ARGININE N-METHYLTRANSFERASE 7"/>
    <property type="match status" value="1"/>
</dbReference>
<dbReference type="InterPro" id="IPR029063">
    <property type="entry name" value="SAM-dependent_MTases_sf"/>
</dbReference>
<dbReference type="EMBL" id="CP098401">
    <property type="protein sequence ID" value="URW76155.1"/>
    <property type="molecule type" value="Genomic_DNA"/>
</dbReference>
<name>A0ABY4TUS5_9SPHN</name>
<dbReference type="Gene3D" id="2.70.160.11">
    <property type="entry name" value="Hnrnp arginine n-methyltransferase1"/>
    <property type="match status" value="1"/>
</dbReference>
<accession>A0ABY4TUS5</accession>
<dbReference type="RefSeq" id="WP_250753063.1">
    <property type="nucleotide sequence ID" value="NZ_CP098401.1"/>
</dbReference>
<reference evidence="1" key="1">
    <citation type="submission" date="2022-05" db="EMBL/GenBank/DDBJ databases">
        <title>Sphingomonas sp. strain RMG20 Genome sequencing and assembly.</title>
        <authorList>
            <person name="Kim I."/>
        </authorList>
    </citation>
    <scope>NUCLEOTIDE SEQUENCE</scope>
    <source>
        <strain evidence="1">RMG20</strain>
    </source>
</reference>
<organism evidence="1 2">
    <name type="scientific">Sphingomonas donggukensis</name>
    <dbReference type="NCBI Taxonomy" id="2949093"/>
    <lineage>
        <taxon>Bacteria</taxon>
        <taxon>Pseudomonadati</taxon>
        <taxon>Pseudomonadota</taxon>
        <taxon>Alphaproteobacteria</taxon>
        <taxon>Sphingomonadales</taxon>
        <taxon>Sphingomonadaceae</taxon>
        <taxon>Sphingomonas</taxon>
    </lineage>
</organism>
<keyword evidence="2" id="KW-1185">Reference proteome</keyword>
<gene>
    <name evidence="1" type="ORF">M9980_02685</name>
</gene>
<dbReference type="GO" id="GO:0008168">
    <property type="term" value="F:methyltransferase activity"/>
    <property type="evidence" value="ECO:0007669"/>
    <property type="project" value="UniProtKB-KW"/>
</dbReference>
<dbReference type="InterPro" id="IPR025799">
    <property type="entry name" value="Arg_MeTrfase"/>
</dbReference>
<sequence>MGDDGAAVRGLVSAGFEGLVRAAAGDARKLAGLARTAKSAGHRDRAYPLARAARALAPGDVEIAALTQRPLAGAVPKFHLPMLRDAPRNRMYADAIARVVRPGDRVLDIGSGSGLLAMIAARAGAGHVYSCEMNPAVADVAATIVAANGLTDRVTVLPVNSAALDADRDLGGRVDVIISEIFSDDVIGEGVLPATEDAVARLLRPGGRVLPCGAQIVAALASNARADTGWMTAIEGFDLSAFAALAPVPQRYHADGPHLTLRSPPRDLFSFDLSSGGPWRAAQASVDFVADGEPVDGVALWLRFQLDDAATYENRPGAGSESHWMVCFHRFLAPLHPAASAIVRVRAAHDLSHIHLWPAVA</sequence>